<dbReference type="GO" id="GO:0006650">
    <property type="term" value="P:glycerophospholipid metabolic process"/>
    <property type="evidence" value="ECO:0007669"/>
    <property type="project" value="UniProtKB-UniRule"/>
</dbReference>
<feature type="domain" description="Glycerol-3-phosphate dehydrogenase NAD-dependent N-terminal" evidence="18">
    <location>
        <begin position="4"/>
        <end position="158"/>
    </location>
</feature>
<dbReference type="NCBIfam" id="NF000942">
    <property type="entry name" value="PRK00094.1-4"/>
    <property type="match status" value="1"/>
</dbReference>
<comment type="catalytic activity">
    <reaction evidence="9">
        <text>sn-glycerol 3-phosphate + NADP(+) = dihydroxyacetone phosphate + NADPH + H(+)</text>
        <dbReference type="Rhea" id="RHEA:11096"/>
        <dbReference type="ChEBI" id="CHEBI:15378"/>
        <dbReference type="ChEBI" id="CHEBI:57597"/>
        <dbReference type="ChEBI" id="CHEBI:57642"/>
        <dbReference type="ChEBI" id="CHEBI:57783"/>
        <dbReference type="ChEBI" id="CHEBI:58349"/>
        <dbReference type="EC" id="1.1.1.94"/>
    </reaction>
    <physiologicalReaction direction="right-to-left" evidence="9">
        <dbReference type="Rhea" id="RHEA:11098"/>
    </physiologicalReaction>
</comment>
<evidence type="ECO:0000256" key="5">
    <source>
        <dbReference type="ARBA" id="ARBA00023027"/>
    </source>
</evidence>
<accession>C0GI35</accession>
<evidence type="ECO:0000256" key="1">
    <source>
        <dbReference type="ARBA" id="ARBA00011009"/>
    </source>
</evidence>
<dbReference type="OrthoDB" id="9812273at2"/>
<keyword evidence="13" id="KW-0547">Nucleotide-binding</keyword>
<dbReference type="InterPro" id="IPR006109">
    <property type="entry name" value="G3P_DH_NAD-dep_C"/>
</dbReference>
<comment type="catalytic activity">
    <reaction evidence="13">
        <text>sn-glycerol 3-phosphate + NAD(+) = dihydroxyacetone phosphate + NADH + H(+)</text>
        <dbReference type="Rhea" id="RHEA:11092"/>
        <dbReference type="ChEBI" id="CHEBI:15378"/>
        <dbReference type="ChEBI" id="CHEBI:57540"/>
        <dbReference type="ChEBI" id="CHEBI:57597"/>
        <dbReference type="ChEBI" id="CHEBI:57642"/>
        <dbReference type="ChEBI" id="CHEBI:57945"/>
        <dbReference type="EC" id="1.1.1.94"/>
    </reaction>
</comment>
<organism evidence="20 21">
    <name type="scientific">Dethiobacter alkaliphilus AHT 1</name>
    <dbReference type="NCBI Taxonomy" id="555088"/>
    <lineage>
        <taxon>Bacteria</taxon>
        <taxon>Bacillati</taxon>
        <taxon>Bacillota</taxon>
        <taxon>Dethiobacteria</taxon>
        <taxon>Dethiobacterales</taxon>
        <taxon>Dethiobacteraceae</taxon>
        <taxon>Dethiobacter</taxon>
    </lineage>
</organism>
<comment type="caution">
    <text evidence="20">The sequence shown here is derived from an EMBL/GenBank/DDBJ whole genome shotgun (WGS) entry which is preliminary data.</text>
</comment>
<keyword evidence="8 13" id="KW-1208">Phospholipid metabolism</keyword>
<dbReference type="Pfam" id="PF07479">
    <property type="entry name" value="NAD_Gly3P_dh_C"/>
    <property type="match status" value="1"/>
</dbReference>
<keyword evidence="5 13" id="KW-0520">NAD</keyword>
<evidence type="ECO:0000313" key="20">
    <source>
        <dbReference type="EMBL" id="EEG77109.1"/>
    </source>
</evidence>
<comment type="function">
    <text evidence="13">Catalyzes the reduction of the glycolytic intermediate dihydroxyacetone phosphate (DHAP) to sn-glycerol 3-phosphate (G3P), the key precursor for phospholipid synthesis.</text>
</comment>
<dbReference type="GO" id="GO:0141153">
    <property type="term" value="F:glycerol-3-phosphate dehydrogenase (NADP+) activity"/>
    <property type="evidence" value="ECO:0007669"/>
    <property type="project" value="RHEA"/>
</dbReference>
<feature type="binding site" evidence="15">
    <location>
        <begin position="253"/>
        <end position="254"/>
    </location>
    <ligand>
        <name>substrate</name>
    </ligand>
</feature>
<dbReference type="FunFam" id="1.10.1040.10:FF:000001">
    <property type="entry name" value="Glycerol-3-phosphate dehydrogenase [NAD(P)+]"/>
    <property type="match status" value="1"/>
</dbReference>
<dbReference type="InterPro" id="IPR036291">
    <property type="entry name" value="NAD(P)-bd_dom_sf"/>
</dbReference>
<dbReference type="GO" id="GO:0005829">
    <property type="term" value="C:cytosol"/>
    <property type="evidence" value="ECO:0007669"/>
    <property type="project" value="TreeGrafter"/>
</dbReference>
<dbReference type="GO" id="GO:0141152">
    <property type="term" value="F:glycerol-3-phosphate dehydrogenase (NAD+) activity"/>
    <property type="evidence" value="ECO:0007669"/>
    <property type="project" value="RHEA"/>
</dbReference>
<dbReference type="FunFam" id="3.40.50.720:FF:000019">
    <property type="entry name" value="Glycerol-3-phosphate dehydrogenase [NAD(P)+]"/>
    <property type="match status" value="1"/>
</dbReference>
<evidence type="ECO:0000313" key="21">
    <source>
        <dbReference type="Proteomes" id="UP000006443"/>
    </source>
</evidence>
<evidence type="ECO:0000256" key="7">
    <source>
        <dbReference type="ARBA" id="ARBA00023209"/>
    </source>
</evidence>
<evidence type="ECO:0000256" key="4">
    <source>
        <dbReference type="ARBA" id="ARBA00023002"/>
    </source>
</evidence>
<comment type="pathway">
    <text evidence="13">Membrane lipid metabolism; glycerophospholipid metabolism.</text>
</comment>
<feature type="binding site" evidence="13">
    <location>
        <position position="252"/>
    </location>
    <ligand>
        <name>sn-glycerol 3-phosphate</name>
        <dbReference type="ChEBI" id="CHEBI:57597"/>
    </ligand>
</feature>
<evidence type="ECO:0000256" key="3">
    <source>
        <dbReference type="ARBA" id="ARBA00022857"/>
    </source>
</evidence>
<comment type="subcellular location">
    <subcellularLocation>
        <location evidence="13">Cytoplasm</location>
    </subcellularLocation>
</comment>
<dbReference type="GO" id="GO:0046168">
    <property type="term" value="P:glycerol-3-phosphate catabolic process"/>
    <property type="evidence" value="ECO:0007669"/>
    <property type="project" value="InterPro"/>
</dbReference>
<feature type="active site" description="Proton acceptor" evidence="13 14">
    <location>
        <position position="189"/>
    </location>
</feature>
<keyword evidence="21" id="KW-1185">Reference proteome</keyword>
<keyword evidence="3 13" id="KW-0521">NADP</keyword>
<dbReference type="eggNOG" id="COG0240">
    <property type="taxonomic scope" value="Bacteria"/>
</dbReference>
<dbReference type="EMBL" id="ACJM01000010">
    <property type="protein sequence ID" value="EEG77109.1"/>
    <property type="molecule type" value="Genomic_DNA"/>
</dbReference>
<evidence type="ECO:0000256" key="17">
    <source>
        <dbReference type="RuleBase" id="RU000437"/>
    </source>
</evidence>
<feature type="binding site" evidence="13">
    <location>
        <position position="106"/>
    </location>
    <ligand>
        <name>sn-glycerol 3-phosphate</name>
        <dbReference type="ChEBI" id="CHEBI:57597"/>
    </ligand>
</feature>
<comment type="caution">
    <text evidence="13">Lacks conserved residue(s) required for the propagation of feature annotation.</text>
</comment>
<evidence type="ECO:0000259" key="18">
    <source>
        <dbReference type="Pfam" id="PF01210"/>
    </source>
</evidence>
<dbReference type="GO" id="GO:0046167">
    <property type="term" value="P:glycerol-3-phosphate biosynthetic process"/>
    <property type="evidence" value="ECO:0007669"/>
    <property type="project" value="UniProtKB-UniRule"/>
</dbReference>
<keyword evidence="13" id="KW-0963">Cytoplasm</keyword>
<dbReference type="PIRSF" id="PIRSF000114">
    <property type="entry name" value="Glycerol-3-P_dh"/>
    <property type="match status" value="1"/>
</dbReference>
<dbReference type="STRING" id="555088.DealDRAFT_2144"/>
<evidence type="ECO:0000256" key="16">
    <source>
        <dbReference type="PIRSR" id="PIRSR000114-3"/>
    </source>
</evidence>
<gene>
    <name evidence="13" type="primary">gpsA</name>
    <name evidence="20" type="ORF">DealDRAFT_2144</name>
</gene>
<feature type="binding site" evidence="13">
    <location>
        <position position="254"/>
    </location>
    <ligand>
        <name>sn-glycerol 3-phosphate</name>
        <dbReference type="ChEBI" id="CHEBI:57597"/>
    </ligand>
</feature>
<dbReference type="InterPro" id="IPR013328">
    <property type="entry name" value="6PGD_dom2"/>
</dbReference>
<keyword evidence="2 13" id="KW-0444">Lipid biosynthesis</keyword>
<dbReference type="GO" id="GO:0051287">
    <property type="term" value="F:NAD binding"/>
    <property type="evidence" value="ECO:0007669"/>
    <property type="project" value="InterPro"/>
</dbReference>
<evidence type="ECO:0000256" key="15">
    <source>
        <dbReference type="PIRSR" id="PIRSR000114-2"/>
    </source>
</evidence>
<dbReference type="InterPro" id="IPR008927">
    <property type="entry name" value="6-PGluconate_DH-like_C_sf"/>
</dbReference>
<feature type="binding site" evidence="13">
    <location>
        <position position="106"/>
    </location>
    <ligand>
        <name>NADPH</name>
        <dbReference type="ChEBI" id="CHEBI:57783"/>
    </ligand>
</feature>
<dbReference type="Gene3D" id="1.10.1040.10">
    <property type="entry name" value="N-(1-d-carboxylethyl)-l-norvaline Dehydrogenase, domain 2"/>
    <property type="match status" value="1"/>
</dbReference>
<name>C0GI35_DETAL</name>
<evidence type="ECO:0000256" key="10">
    <source>
        <dbReference type="ARBA" id="ARBA00066687"/>
    </source>
</evidence>
<feature type="binding site" evidence="16">
    <location>
        <position position="138"/>
    </location>
    <ligand>
        <name>NAD(+)</name>
        <dbReference type="ChEBI" id="CHEBI:57540"/>
    </ligand>
</feature>
<keyword evidence="7 13" id="KW-0594">Phospholipid biosynthesis</keyword>
<dbReference type="Pfam" id="PF01210">
    <property type="entry name" value="NAD_Gly3P_dh_N"/>
    <property type="match status" value="1"/>
</dbReference>
<keyword evidence="4 13" id="KW-0560">Oxidoreductase</keyword>
<feature type="binding site" evidence="15">
    <location>
        <position position="106"/>
    </location>
    <ligand>
        <name>substrate</name>
    </ligand>
</feature>
<feature type="binding site" evidence="13">
    <location>
        <position position="33"/>
    </location>
    <ligand>
        <name>NADPH</name>
        <dbReference type="ChEBI" id="CHEBI:57783"/>
    </ligand>
</feature>
<dbReference type="PROSITE" id="PS00957">
    <property type="entry name" value="NAD_G3PDH"/>
    <property type="match status" value="1"/>
</dbReference>
<evidence type="ECO:0000256" key="2">
    <source>
        <dbReference type="ARBA" id="ARBA00022516"/>
    </source>
</evidence>
<dbReference type="PANTHER" id="PTHR11728:SF1">
    <property type="entry name" value="GLYCEROL-3-PHOSPHATE DEHYDROGENASE [NAD(+)] 2, CHLOROPLASTIC"/>
    <property type="match status" value="1"/>
</dbReference>
<dbReference type="PRINTS" id="PR00077">
    <property type="entry name" value="GPDHDRGNASE"/>
</dbReference>
<reference evidence="20 21" key="1">
    <citation type="submission" date="2009-02" db="EMBL/GenBank/DDBJ databases">
        <title>Sequencing of the draft genome and assembly of Dethiobacter alkaliphilus AHT 1.</title>
        <authorList>
            <consortium name="US DOE Joint Genome Institute (JGI-PGF)"/>
            <person name="Lucas S."/>
            <person name="Copeland A."/>
            <person name="Lapidus A."/>
            <person name="Glavina del Rio T."/>
            <person name="Dalin E."/>
            <person name="Tice H."/>
            <person name="Bruce D."/>
            <person name="Goodwin L."/>
            <person name="Pitluck S."/>
            <person name="Larimer F."/>
            <person name="Land M.L."/>
            <person name="Hauser L."/>
            <person name="Muyzer G."/>
        </authorList>
    </citation>
    <scope>NUCLEOTIDE SEQUENCE [LARGE SCALE GENOMIC DNA]</scope>
    <source>
        <strain evidence="20 21">AHT 1</strain>
    </source>
</reference>
<sequence length="341" mass="37129">MNKTAIIGAGSWGTALAVTLAENCPNVLLWSRRKELCRTINETRVNQDYLPGVTIPSNVTLTADLEEAVQQKDMLALVVPSHTVRDMARQIAPYTKKETIVISCAKGLEEKTYQRMTQILQEELPHCHAAVLSGPNHAEEVGRNIPSATVVSAQKRQVAEAAQDLFMTRFLRVYTNPDVVGVELGGALKNIIALGAGIADGLGFGDNTIAALMTRGISEIARLGIAMGADPLTFAGLSGIGDLMVTCTSRHSRNRSLGVELGKGKKLSEVLAGMHMVAEGVRTTRTAWELAQQYGVEMPITNQAYNVLFEEKDPRAAVVDLMRRGRTHETEDIVSDKYETW</sequence>
<dbReference type="SUPFAM" id="SSF51735">
    <property type="entry name" value="NAD(P)-binding Rossmann-fold domains"/>
    <property type="match status" value="1"/>
</dbReference>
<evidence type="ECO:0000256" key="6">
    <source>
        <dbReference type="ARBA" id="ARBA00023098"/>
    </source>
</evidence>
<feature type="binding site" evidence="13">
    <location>
        <position position="253"/>
    </location>
    <ligand>
        <name>NADPH</name>
        <dbReference type="ChEBI" id="CHEBI:57783"/>
    </ligand>
</feature>
<evidence type="ECO:0000256" key="11">
    <source>
        <dbReference type="ARBA" id="ARBA00069372"/>
    </source>
</evidence>
<keyword evidence="6 13" id="KW-0443">Lipid metabolism</keyword>
<evidence type="ECO:0000256" key="12">
    <source>
        <dbReference type="ARBA" id="ARBA00080511"/>
    </source>
</evidence>
<dbReference type="RefSeq" id="WP_008517281.1">
    <property type="nucleotide sequence ID" value="NZ_ACJM01000010.1"/>
</dbReference>
<dbReference type="GO" id="GO:0005975">
    <property type="term" value="P:carbohydrate metabolic process"/>
    <property type="evidence" value="ECO:0007669"/>
    <property type="project" value="InterPro"/>
</dbReference>
<feature type="binding site" evidence="13">
    <location>
        <position position="138"/>
    </location>
    <ligand>
        <name>NADPH</name>
        <dbReference type="ChEBI" id="CHEBI:57783"/>
    </ligand>
</feature>
<feature type="binding site" evidence="13">
    <location>
        <position position="49"/>
    </location>
    <ligand>
        <name>NADPH</name>
        <dbReference type="ChEBI" id="CHEBI:57783"/>
    </ligand>
</feature>
<dbReference type="Proteomes" id="UP000006443">
    <property type="component" value="Unassembled WGS sequence"/>
</dbReference>
<feature type="binding site" evidence="13">
    <location>
        <position position="12"/>
    </location>
    <ligand>
        <name>NADPH</name>
        <dbReference type="ChEBI" id="CHEBI:57783"/>
    </ligand>
</feature>
<dbReference type="EC" id="1.1.1.94" evidence="10 13"/>
<comment type="similarity">
    <text evidence="1 13 17">Belongs to the NAD-dependent glycerol-3-phosphate dehydrogenase family.</text>
</comment>
<dbReference type="Gene3D" id="3.40.50.720">
    <property type="entry name" value="NAD(P)-binding Rossmann-like Domain"/>
    <property type="match status" value="1"/>
</dbReference>
<feature type="binding site" evidence="13">
    <location>
        <position position="277"/>
    </location>
    <ligand>
        <name>NADPH</name>
        <dbReference type="ChEBI" id="CHEBI:57783"/>
    </ligand>
</feature>
<dbReference type="PANTHER" id="PTHR11728">
    <property type="entry name" value="GLYCEROL-3-PHOSPHATE DEHYDROGENASE"/>
    <property type="match status" value="1"/>
</dbReference>
<evidence type="ECO:0000256" key="13">
    <source>
        <dbReference type="HAMAP-Rule" id="MF_00394"/>
    </source>
</evidence>
<dbReference type="SUPFAM" id="SSF48179">
    <property type="entry name" value="6-phosphogluconate dehydrogenase C-terminal domain-like"/>
    <property type="match status" value="1"/>
</dbReference>
<dbReference type="InterPro" id="IPR006168">
    <property type="entry name" value="G3P_DH_NAD-dep"/>
</dbReference>
<feature type="binding site" evidence="16">
    <location>
        <begin position="8"/>
        <end position="13"/>
    </location>
    <ligand>
        <name>NAD(+)</name>
        <dbReference type="ChEBI" id="CHEBI:57540"/>
    </ligand>
</feature>
<feature type="binding site" evidence="13">
    <location>
        <position position="11"/>
    </location>
    <ligand>
        <name>NADPH</name>
        <dbReference type="ChEBI" id="CHEBI:57783"/>
    </ligand>
</feature>
<dbReference type="AlphaFoldDB" id="C0GI35"/>
<evidence type="ECO:0000256" key="8">
    <source>
        <dbReference type="ARBA" id="ARBA00023264"/>
    </source>
</evidence>
<evidence type="ECO:0000256" key="14">
    <source>
        <dbReference type="PIRSR" id="PIRSR000114-1"/>
    </source>
</evidence>
<feature type="domain" description="Glycerol-3-phosphate dehydrogenase NAD-dependent C-terminal" evidence="19">
    <location>
        <begin position="178"/>
        <end position="318"/>
    </location>
</feature>
<feature type="binding site" evidence="13">
    <location>
        <position position="134"/>
    </location>
    <ligand>
        <name>sn-glycerol 3-phosphate</name>
        <dbReference type="ChEBI" id="CHEBI:57597"/>
    </ligand>
</feature>
<feature type="binding site" evidence="13">
    <location>
        <position position="242"/>
    </location>
    <ligand>
        <name>sn-glycerol 3-phosphate</name>
        <dbReference type="ChEBI" id="CHEBI:57597"/>
    </ligand>
</feature>
<feature type="binding site" evidence="13">
    <location>
        <position position="189"/>
    </location>
    <ligand>
        <name>sn-glycerol 3-phosphate</name>
        <dbReference type="ChEBI" id="CHEBI:57597"/>
    </ligand>
</feature>
<evidence type="ECO:0000259" key="19">
    <source>
        <dbReference type="Pfam" id="PF07479"/>
    </source>
</evidence>
<proteinExistence type="inferred from homology"/>
<feature type="binding site" evidence="13">
    <location>
        <position position="279"/>
    </location>
    <ligand>
        <name>NADPH</name>
        <dbReference type="ChEBI" id="CHEBI:57783"/>
    </ligand>
</feature>
<dbReference type="NCBIfam" id="NF000940">
    <property type="entry name" value="PRK00094.1-2"/>
    <property type="match status" value="1"/>
</dbReference>
<feature type="binding site" evidence="13">
    <location>
        <position position="253"/>
    </location>
    <ligand>
        <name>sn-glycerol 3-phosphate</name>
        <dbReference type="ChEBI" id="CHEBI:57597"/>
    </ligand>
</feature>
<dbReference type="InterPro" id="IPR011128">
    <property type="entry name" value="G3P_DH_NAD-dep_N"/>
</dbReference>
<feature type="binding site" evidence="16">
    <location>
        <position position="253"/>
    </location>
    <ligand>
        <name>NAD(+)</name>
        <dbReference type="ChEBI" id="CHEBI:57540"/>
    </ligand>
</feature>
<dbReference type="HAMAP" id="MF_00394">
    <property type="entry name" value="NAD_Glyc3P_dehydrog"/>
    <property type="match status" value="1"/>
</dbReference>
<evidence type="ECO:0000256" key="9">
    <source>
        <dbReference type="ARBA" id="ARBA00052716"/>
    </source>
</evidence>
<feature type="binding site" evidence="13">
    <location>
        <position position="32"/>
    </location>
    <ligand>
        <name>NADPH</name>
        <dbReference type="ChEBI" id="CHEBI:57783"/>
    </ligand>
</feature>
<dbReference type="UniPathway" id="UPA00940"/>
<protein>
    <recommendedName>
        <fullName evidence="11 13">Glycerol-3-phosphate dehydrogenase [NAD(P)+]</fullName>
        <ecNumber evidence="10 13">1.1.1.94</ecNumber>
    </recommendedName>
    <alternativeName>
        <fullName evidence="13">NAD(P)(+)-dependent glycerol-3-phosphate dehydrogenase</fullName>
    </alternativeName>
    <alternativeName>
        <fullName evidence="12 13">NAD(P)H-dependent dihydroxyacetone-phosphate reductase</fullName>
    </alternativeName>
</protein>
<dbReference type="NCBIfam" id="NF000941">
    <property type="entry name" value="PRK00094.1-3"/>
    <property type="match status" value="1"/>
</dbReference>
<dbReference type="GO" id="GO:0008654">
    <property type="term" value="P:phospholipid biosynthetic process"/>
    <property type="evidence" value="ECO:0007669"/>
    <property type="project" value="UniProtKB-KW"/>
</dbReference>